<name>A0A412WPY3_9BACT</name>
<dbReference type="AlphaFoldDB" id="A0A412WPY3"/>
<organism evidence="1 2">
    <name type="scientific">Odoribacter splanchnicus</name>
    <dbReference type="NCBI Taxonomy" id="28118"/>
    <lineage>
        <taxon>Bacteria</taxon>
        <taxon>Pseudomonadati</taxon>
        <taxon>Bacteroidota</taxon>
        <taxon>Bacteroidia</taxon>
        <taxon>Bacteroidales</taxon>
        <taxon>Odoribacteraceae</taxon>
        <taxon>Odoribacter</taxon>
    </lineage>
</organism>
<dbReference type="SMART" id="SM00567">
    <property type="entry name" value="EZ_HEAT"/>
    <property type="match status" value="3"/>
</dbReference>
<dbReference type="RefSeq" id="WP_118107371.1">
    <property type="nucleotide sequence ID" value="NZ_JADMZE010000017.1"/>
</dbReference>
<gene>
    <name evidence="1" type="ORF">DWW24_03800</name>
</gene>
<dbReference type="SUPFAM" id="SSF48371">
    <property type="entry name" value="ARM repeat"/>
    <property type="match status" value="1"/>
</dbReference>
<dbReference type="InterPro" id="IPR016024">
    <property type="entry name" value="ARM-type_fold"/>
</dbReference>
<proteinExistence type="predicted"/>
<dbReference type="Gene3D" id="1.25.10.10">
    <property type="entry name" value="Leucine-rich Repeat Variant"/>
    <property type="match status" value="1"/>
</dbReference>
<reference evidence="1 2" key="1">
    <citation type="submission" date="2018-08" db="EMBL/GenBank/DDBJ databases">
        <title>A genome reference for cultivated species of the human gut microbiota.</title>
        <authorList>
            <person name="Zou Y."/>
            <person name="Xue W."/>
            <person name="Luo G."/>
        </authorList>
    </citation>
    <scope>NUCLEOTIDE SEQUENCE [LARGE SCALE GENOMIC DNA]</scope>
    <source>
        <strain evidence="1 2">AF14-6AC</strain>
    </source>
</reference>
<comment type="caution">
    <text evidence="1">The sequence shown here is derived from an EMBL/GenBank/DDBJ whole genome shotgun (WGS) entry which is preliminary data.</text>
</comment>
<accession>A0A412WPY3</accession>
<dbReference type="InterPro" id="IPR011989">
    <property type="entry name" value="ARM-like"/>
</dbReference>
<protein>
    <submittedName>
        <fullName evidence="1">HEAT repeat domain-containing protein</fullName>
    </submittedName>
</protein>
<evidence type="ECO:0000313" key="2">
    <source>
        <dbReference type="Proteomes" id="UP000283426"/>
    </source>
</evidence>
<dbReference type="EMBL" id="QRYW01000006">
    <property type="protein sequence ID" value="RGV29217.1"/>
    <property type="molecule type" value="Genomic_DNA"/>
</dbReference>
<dbReference type="InterPro" id="IPR004155">
    <property type="entry name" value="PBS_lyase_HEAT"/>
</dbReference>
<evidence type="ECO:0000313" key="1">
    <source>
        <dbReference type="EMBL" id="RGV29217.1"/>
    </source>
</evidence>
<dbReference type="Proteomes" id="UP000283426">
    <property type="component" value="Unassembled WGS sequence"/>
</dbReference>
<sequence length="722" mass="83010">MKIILFLSLLIWVIPGFGKVKIQKPRSQHVTAFAIIVDEMTLEKTGGAVEAYRDALEADGLSTYIVSGNWKNPDEVKAEIIKLNKRKPVLEGVVFIGDIPVALIRNAQHMTTAFKMNEDEFPFPESSVPSDRFYDDLHLTFDFICQDSVNTSHFYYKLREDSPQQLRPTFYSGRIKYPEARGGDKYEAIAKYLAKAVREKKRANLLDCFVSFTGSGYNSECLLAWMDERLALTENFPLAWKNSRTAKFLNFRMEDYMKYRLFDELQRDEMDVMLFHEHGAPDRQYICDGPAPAGLQGYMNYIKSSIYSFVKREIERKKGTPEEIMAYFTKEYALGSDFFKDFSMEKIAEQNSLERLKTGIVLEDLKELKTNPRFVMFDACYNGSFHEDGYIAGYYIFNDGNTVVTQGNSRNVLQDRWTIEMIGLLSQGVRVGQWNRQIATLEGHIIGDPTFHFTPFAPNTLGMDMVTHKNDREVWEKYLDSPYADVQSLALRMLVENDADKTMSPRLLTVFQSSSFNSVRMEALKLLSRYANEDFVEAIRLGLYDAYELIRRNAAIYAGKCGDPRLAEAVVDVLLNQPESQRVNYILQGALMLLPEKQGAGVYLAKEENTSQLMQQLNKDVADNVQTLAMLQDARSPQKKQISVIRYVRNYPRHANIDAYLSIIENASQAEEVRVNMAEALGWFNYSYRKNEIRQALENMLKRDQMPGKVKLEVEQTINRLK</sequence>